<organism evidence="2 3">
    <name type="scientific">Brevundimonas diminuta</name>
    <name type="common">Pseudomonas diminuta</name>
    <dbReference type="NCBI Taxonomy" id="293"/>
    <lineage>
        <taxon>Bacteria</taxon>
        <taxon>Pseudomonadati</taxon>
        <taxon>Pseudomonadota</taxon>
        <taxon>Alphaproteobacteria</taxon>
        <taxon>Caulobacterales</taxon>
        <taxon>Caulobacteraceae</taxon>
        <taxon>Brevundimonas</taxon>
    </lineage>
</organism>
<dbReference type="EMBL" id="UAQM01000011">
    <property type="protein sequence ID" value="SPU44364.1"/>
    <property type="molecule type" value="Genomic_DNA"/>
</dbReference>
<dbReference type="Proteomes" id="UP000250358">
    <property type="component" value="Unassembled WGS sequence"/>
</dbReference>
<reference evidence="2 3" key="1">
    <citation type="submission" date="2018-06" db="EMBL/GenBank/DDBJ databases">
        <authorList>
            <consortium name="Pathogen Informatics"/>
            <person name="Doyle S."/>
        </authorList>
    </citation>
    <scope>NUCLEOTIDE SEQUENCE [LARGE SCALE GENOMIC DNA]</scope>
    <source>
        <strain evidence="2 3">NCTC11165</strain>
    </source>
</reference>
<accession>A0A2X1B0K8</accession>
<gene>
    <name evidence="2" type="ORF">NCTC11165_01767</name>
</gene>
<protein>
    <recommendedName>
        <fullName evidence="4">Chemotaxis protein</fullName>
    </recommendedName>
</protein>
<evidence type="ECO:0008006" key="4">
    <source>
        <dbReference type="Google" id="ProtNLM"/>
    </source>
</evidence>
<evidence type="ECO:0000313" key="2">
    <source>
        <dbReference type="EMBL" id="SPU44364.1"/>
    </source>
</evidence>
<sequence>MKLILREYLASLREREELDAILPDLLSELGYNVYSRPQVGTTQHGVDIAAVGPADANGQRKLYLLSVKKGDLTRSEWNGNAAQALRPSLDDILDSYIPTRIPPEHRHLDVVICLCFGGVVREEIRTAVTGYMAAKTTGRISFEEWNGDRIAGMLLAGVLREDLLPKPFRSDFQKAVALLDEPTVAYQYFASLVKALRVAGLKRKKDARVRAARQIYLCVWVMYVWGRDIENLEAPYQASELALLNVWELMKPLLGRRTAEAKALTQVLNQLRTVHLAITNDCIETRIAPHVNKRDALGTAVASRSPVDVNLALFDLLGRLAMAGLWLQMFVRQQQAAGIATDAANVRRYFDLGFAMIENNPALLLPVTDEQATSLTLFLLLWGASEREADGVAAWLTEMTERYDYSLAAPGRYPTSKTEYRDLIGHPRNSSKAYFEEATAGSTLIPILVAWMTAMGVPEGADTFGTLKAGSLAHCEMQLWTVDNTSEAHLYINDANHGRAITGLPVGDGPALLRTLVAACARNADYENLSAIQYGWLPLVLMACRHWRLPLPPQLYISMMRSAAAPDAPSEDATPDTPVDGITDPAPEPTDEP</sequence>
<proteinExistence type="predicted"/>
<dbReference type="RefSeq" id="WP_128115731.1">
    <property type="nucleotide sequence ID" value="NZ_UAQM01000011.1"/>
</dbReference>
<feature type="region of interest" description="Disordered" evidence="1">
    <location>
        <begin position="563"/>
        <end position="593"/>
    </location>
</feature>
<evidence type="ECO:0000313" key="3">
    <source>
        <dbReference type="Proteomes" id="UP000250358"/>
    </source>
</evidence>
<dbReference type="AlphaFoldDB" id="A0A2X1B0K8"/>
<evidence type="ECO:0000256" key="1">
    <source>
        <dbReference type="SAM" id="MobiDB-lite"/>
    </source>
</evidence>
<name>A0A2X1B0K8_BREDI</name>